<dbReference type="PaxDb" id="6945-B7Q4W6"/>
<evidence type="ECO:0000256" key="1">
    <source>
        <dbReference type="SAM" id="MobiDB-lite"/>
    </source>
</evidence>
<evidence type="ECO:0000313" key="3">
    <source>
        <dbReference type="EnsemblMetazoa" id="ISCW021646-PA"/>
    </source>
</evidence>
<gene>
    <name evidence="3" type="primary">8035954</name>
    <name evidence="2" type="ORF">IscW_ISCW021646</name>
</gene>
<dbReference type="EMBL" id="DS857852">
    <property type="protein sequence ID" value="EEC13888.1"/>
    <property type="molecule type" value="Genomic_DNA"/>
</dbReference>
<dbReference type="AlphaFoldDB" id="B7Q4W6"/>
<proteinExistence type="predicted"/>
<evidence type="ECO:0000313" key="2">
    <source>
        <dbReference type="EMBL" id="EEC13888.1"/>
    </source>
</evidence>
<dbReference type="VEuPathDB" id="VectorBase:ISCW021646"/>
<reference evidence="3" key="2">
    <citation type="submission" date="2020-05" db="UniProtKB">
        <authorList>
            <consortium name="EnsemblMetazoa"/>
        </authorList>
    </citation>
    <scope>IDENTIFICATION</scope>
    <source>
        <strain evidence="3">wikel</strain>
    </source>
</reference>
<dbReference type="InParanoid" id="B7Q4W6"/>
<protein>
    <submittedName>
        <fullName evidence="2 3">Uncharacterized protein</fullName>
    </submittedName>
</protein>
<accession>B7Q4W6</accession>
<name>B7Q4W6_IXOSC</name>
<feature type="compositionally biased region" description="Polar residues" evidence="1">
    <location>
        <begin position="57"/>
        <end position="74"/>
    </location>
</feature>
<dbReference type="HOGENOM" id="CLU_1706225_0_0_1"/>
<dbReference type="VEuPathDB" id="VectorBase:ISCI021646"/>
<dbReference type="EnsemblMetazoa" id="ISCW021646-RA">
    <property type="protein sequence ID" value="ISCW021646-PA"/>
    <property type="gene ID" value="ISCW021646"/>
</dbReference>
<keyword evidence="4" id="KW-1185">Reference proteome</keyword>
<feature type="region of interest" description="Disordered" evidence="1">
    <location>
        <begin position="54"/>
        <end position="74"/>
    </location>
</feature>
<dbReference type="EMBL" id="ABJB011085709">
    <property type="status" value="NOT_ANNOTATED_CDS"/>
    <property type="molecule type" value="Genomic_DNA"/>
</dbReference>
<reference evidence="2 4" key="1">
    <citation type="submission" date="2008-03" db="EMBL/GenBank/DDBJ databases">
        <title>Annotation of Ixodes scapularis.</title>
        <authorList>
            <consortium name="Ixodes scapularis Genome Project Consortium"/>
            <person name="Caler E."/>
            <person name="Hannick L.I."/>
            <person name="Bidwell S."/>
            <person name="Joardar V."/>
            <person name="Thiagarajan M."/>
            <person name="Amedeo P."/>
            <person name="Galinsky K.J."/>
            <person name="Schobel S."/>
            <person name="Inman J."/>
            <person name="Hostetler J."/>
            <person name="Miller J."/>
            <person name="Hammond M."/>
            <person name="Megy K."/>
            <person name="Lawson D."/>
            <person name="Kodira C."/>
            <person name="Sutton G."/>
            <person name="Meyer J."/>
            <person name="Hill C.A."/>
            <person name="Birren B."/>
            <person name="Nene V."/>
            <person name="Collins F."/>
            <person name="Alarcon-Chaidez F."/>
            <person name="Wikel S."/>
            <person name="Strausberg R."/>
        </authorList>
    </citation>
    <scope>NUCLEOTIDE SEQUENCE [LARGE SCALE GENOMIC DNA]</scope>
    <source>
        <strain evidence="4">Wikel</strain>
        <strain evidence="2">Wikel colony</strain>
    </source>
</reference>
<organism>
    <name type="scientific">Ixodes scapularis</name>
    <name type="common">Black-legged tick</name>
    <name type="synonym">Deer tick</name>
    <dbReference type="NCBI Taxonomy" id="6945"/>
    <lineage>
        <taxon>Eukaryota</taxon>
        <taxon>Metazoa</taxon>
        <taxon>Ecdysozoa</taxon>
        <taxon>Arthropoda</taxon>
        <taxon>Chelicerata</taxon>
        <taxon>Arachnida</taxon>
        <taxon>Acari</taxon>
        <taxon>Parasitiformes</taxon>
        <taxon>Ixodida</taxon>
        <taxon>Ixodoidea</taxon>
        <taxon>Ixodidae</taxon>
        <taxon>Ixodinae</taxon>
        <taxon>Ixodes</taxon>
    </lineage>
</organism>
<dbReference type="Proteomes" id="UP000001555">
    <property type="component" value="Unassembled WGS sequence"/>
</dbReference>
<evidence type="ECO:0000313" key="4">
    <source>
        <dbReference type="Proteomes" id="UP000001555"/>
    </source>
</evidence>
<sequence>MQDLSFLTPEAAHSNNNTDMQTEIGWMKPCFPIGRRMTLSFSGFRKGVPSKPCPAVSSKSGSPLPQGNVTSTYTPQKSVSEQPVYVGARNVIYILLPALLEEGLCFPLFYFPLKKKKNAHKNTNRLSYFCTLASTRLCEFGLSFPPLAFSFLEF</sequence>